<dbReference type="InterPro" id="IPR029071">
    <property type="entry name" value="Ubiquitin-like_domsf"/>
</dbReference>
<proteinExistence type="predicted"/>
<gene>
    <name evidence="3" type="ORF">CB5_LOCUS24229</name>
</gene>
<dbReference type="AlphaFoldDB" id="A0A6V7QDF4"/>
<evidence type="ECO:0000256" key="1">
    <source>
        <dbReference type="ARBA" id="ARBA00022499"/>
    </source>
</evidence>
<dbReference type="SMART" id="SM00213">
    <property type="entry name" value="UBQ"/>
    <property type="match status" value="2"/>
</dbReference>
<dbReference type="InterPro" id="IPR050158">
    <property type="entry name" value="Ubiquitin_ubiquitin-like"/>
</dbReference>
<feature type="domain" description="Ubiquitin-like" evidence="2">
    <location>
        <begin position="87"/>
        <end position="156"/>
    </location>
</feature>
<organism evidence="3">
    <name type="scientific">Ananas comosus var. bracteatus</name>
    <name type="common">red pineapple</name>
    <dbReference type="NCBI Taxonomy" id="296719"/>
    <lineage>
        <taxon>Eukaryota</taxon>
        <taxon>Viridiplantae</taxon>
        <taxon>Streptophyta</taxon>
        <taxon>Embryophyta</taxon>
        <taxon>Tracheophyta</taxon>
        <taxon>Spermatophyta</taxon>
        <taxon>Magnoliopsida</taxon>
        <taxon>Liliopsida</taxon>
        <taxon>Poales</taxon>
        <taxon>Bromeliaceae</taxon>
        <taxon>Bromelioideae</taxon>
        <taxon>Ananas</taxon>
    </lineage>
</organism>
<sequence length="375" mass="42153">MRIMAGETVKALKWMPCITYTVARFSKTIASNYEVEDLKDRLSFYTTEYEMVNDIEQQPTQLPASVAELWNSKWDSAGEPDQFASEMKITVQSDATHNYHLLVCCRNTVVDVLVKILGSDRAGRAPEPRLSFNDLELQKQKTLAEYGIEHGSVLHLNCTPRVLAHTYDPTKIANKGYAESSSSMRPSGDGEMKIYVQSEDYGNYALEVNSSNTIEDVLITVLGKWPGALYFNGHRLLETAKSLADYSIEDGSILHLDVFELNLVHISTKTTKTAGNANPSSSRRPNGDGVMKIFVRSENYGNFALEVEKSNTIEDVLITILPHELLQSDWEPLLISMAVYYWRLRDLWPTTESRMGPSFTLSAKKGEPVLTMMSK</sequence>
<dbReference type="GO" id="GO:0003729">
    <property type="term" value="F:mRNA binding"/>
    <property type="evidence" value="ECO:0007669"/>
    <property type="project" value="UniProtKB-ARBA"/>
</dbReference>
<reference evidence="3" key="1">
    <citation type="submission" date="2020-07" db="EMBL/GenBank/DDBJ databases">
        <authorList>
            <person name="Lin J."/>
        </authorList>
    </citation>
    <scope>NUCLEOTIDE SEQUENCE</scope>
</reference>
<evidence type="ECO:0000313" key="3">
    <source>
        <dbReference type="EMBL" id="CAD1841018.1"/>
    </source>
</evidence>
<dbReference type="PROSITE" id="PS50053">
    <property type="entry name" value="UBIQUITIN_2"/>
    <property type="match status" value="1"/>
</dbReference>
<accession>A0A6V7QDF4</accession>
<dbReference type="Pfam" id="PF00240">
    <property type="entry name" value="ubiquitin"/>
    <property type="match status" value="1"/>
</dbReference>
<name>A0A6V7QDF4_ANACO</name>
<keyword evidence="1" id="KW-1017">Isopeptide bond</keyword>
<protein>
    <recommendedName>
        <fullName evidence="2">Ubiquitin-like domain-containing protein</fullName>
    </recommendedName>
</protein>
<evidence type="ECO:0000259" key="2">
    <source>
        <dbReference type="PROSITE" id="PS50053"/>
    </source>
</evidence>
<dbReference type="SUPFAM" id="SSF54236">
    <property type="entry name" value="Ubiquitin-like"/>
    <property type="match status" value="2"/>
</dbReference>
<dbReference type="EMBL" id="LR862135">
    <property type="protein sequence ID" value="CAD1841018.1"/>
    <property type="molecule type" value="Genomic_DNA"/>
</dbReference>
<dbReference type="InterPro" id="IPR000626">
    <property type="entry name" value="Ubiquitin-like_dom"/>
</dbReference>
<dbReference type="CDD" id="cd17039">
    <property type="entry name" value="Ubl_ubiquitin_like"/>
    <property type="match status" value="2"/>
</dbReference>
<dbReference type="PANTHER" id="PTHR10666">
    <property type="entry name" value="UBIQUITIN"/>
    <property type="match status" value="1"/>
</dbReference>
<dbReference type="Gene3D" id="3.10.20.90">
    <property type="entry name" value="Phosphatidylinositol 3-kinase Catalytic Subunit, Chain A, domain 1"/>
    <property type="match status" value="2"/>
</dbReference>